<feature type="compositionally biased region" description="Basic and acidic residues" evidence="1">
    <location>
        <begin position="10"/>
        <end position="23"/>
    </location>
</feature>
<organism evidence="2">
    <name type="scientific">Arundo donax</name>
    <name type="common">Giant reed</name>
    <name type="synonym">Donax arundinaceus</name>
    <dbReference type="NCBI Taxonomy" id="35708"/>
    <lineage>
        <taxon>Eukaryota</taxon>
        <taxon>Viridiplantae</taxon>
        <taxon>Streptophyta</taxon>
        <taxon>Embryophyta</taxon>
        <taxon>Tracheophyta</taxon>
        <taxon>Spermatophyta</taxon>
        <taxon>Magnoliopsida</taxon>
        <taxon>Liliopsida</taxon>
        <taxon>Poales</taxon>
        <taxon>Poaceae</taxon>
        <taxon>PACMAD clade</taxon>
        <taxon>Arundinoideae</taxon>
        <taxon>Arundineae</taxon>
        <taxon>Arundo</taxon>
    </lineage>
</organism>
<accession>A0A0A9BBB4</accession>
<evidence type="ECO:0000256" key="1">
    <source>
        <dbReference type="SAM" id="MobiDB-lite"/>
    </source>
</evidence>
<sequence length="23" mass="2781">MTRKGNRSPIPERRWRRAVEGLD</sequence>
<dbReference type="EMBL" id="GBRH01236626">
    <property type="protein sequence ID" value="JAD61269.1"/>
    <property type="molecule type" value="Transcribed_RNA"/>
</dbReference>
<name>A0A0A9BBB4_ARUDO</name>
<evidence type="ECO:0000313" key="2">
    <source>
        <dbReference type="EMBL" id="JAD61269.1"/>
    </source>
</evidence>
<reference evidence="2" key="1">
    <citation type="submission" date="2014-09" db="EMBL/GenBank/DDBJ databases">
        <authorList>
            <person name="Magalhaes I.L.F."/>
            <person name="Oliveira U."/>
            <person name="Santos F.R."/>
            <person name="Vidigal T.H.D.A."/>
            <person name="Brescovit A.D."/>
            <person name="Santos A.J."/>
        </authorList>
    </citation>
    <scope>NUCLEOTIDE SEQUENCE</scope>
    <source>
        <tissue evidence="2">Shoot tissue taken approximately 20 cm above the soil surface</tissue>
    </source>
</reference>
<protein>
    <submittedName>
        <fullName evidence="2">Uncharacterized protein</fullName>
    </submittedName>
</protein>
<proteinExistence type="predicted"/>
<reference evidence="2" key="2">
    <citation type="journal article" date="2015" name="Data Brief">
        <title>Shoot transcriptome of the giant reed, Arundo donax.</title>
        <authorList>
            <person name="Barrero R.A."/>
            <person name="Guerrero F.D."/>
            <person name="Moolhuijzen P."/>
            <person name="Goolsby J.A."/>
            <person name="Tidwell J."/>
            <person name="Bellgard S.E."/>
            <person name="Bellgard M.I."/>
        </authorList>
    </citation>
    <scope>NUCLEOTIDE SEQUENCE</scope>
    <source>
        <tissue evidence="2">Shoot tissue taken approximately 20 cm above the soil surface</tissue>
    </source>
</reference>
<feature type="region of interest" description="Disordered" evidence="1">
    <location>
        <begin position="1"/>
        <end position="23"/>
    </location>
</feature>
<dbReference type="AlphaFoldDB" id="A0A0A9BBB4"/>